<sequence>MEDRSGQIVAVNVAFLVLTTLIIGFRIYCRGWIIRSFAGNCYHMDISAFKRRMRVDDARLTVTAMTMSVVNVA</sequence>
<name>A0ACC4DC40_PURLI</name>
<evidence type="ECO:0000313" key="1">
    <source>
        <dbReference type="EMBL" id="KAL3952853.1"/>
    </source>
</evidence>
<evidence type="ECO:0000313" key="2">
    <source>
        <dbReference type="Proteomes" id="UP001638806"/>
    </source>
</evidence>
<protein>
    <submittedName>
        <fullName evidence="1">Uncharacterized protein</fullName>
    </submittedName>
</protein>
<dbReference type="EMBL" id="JBGNUJ010000012">
    <property type="protein sequence ID" value="KAL3952853.1"/>
    <property type="molecule type" value="Genomic_DNA"/>
</dbReference>
<organism evidence="1 2">
    <name type="scientific">Purpureocillium lilacinum</name>
    <name type="common">Paecilomyces lilacinus</name>
    <dbReference type="NCBI Taxonomy" id="33203"/>
    <lineage>
        <taxon>Eukaryota</taxon>
        <taxon>Fungi</taxon>
        <taxon>Dikarya</taxon>
        <taxon>Ascomycota</taxon>
        <taxon>Pezizomycotina</taxon>
        <taxon>Sordariomycetes</taxon>
        <taxon>Hypocreomycetidae</taxon>
        <taxon>Hypocreales</taxon>
        <taxon>Ophiocordycipitaceae</taxon>
        <taxon>Purpureocillium</taxon>
    </lineage>
</organism>
<comment type="caution">
    <text evidence="1">The sequence shown here is derived from an EMBL/GenBank/DDBJ whole genome shotgun (WGS) entry which is preliminary data.</text>
</comment>
<dbReference type="Proteomes" id="UP001638806">
    <property type="component" value="Unassembled WGS sequence"/>
</dbReference>
<keyword evidence="2" id="KW-1185">Reference proteome</keyword>
<gene>
    <name evidence="1" type="ORF">ACCO45_012796</name>
</gene>
<proteinExistence type="predicted"/>
<accession>A0ACC4DC40</accession>
<reference evidence="1" key="1">
    <citation type="submission" date="2024-12" db="EMBL/GenBank/DDBJ databases">
        <title>Comparative genomics and development of molecular markers within Purpureocillium lilacinum and among Purpureocillium species.</title>
        <authorList>
            <person name="Yeh Z.-Y."/>
            <person name="Ni N.-T."/>
            <person name="Lo P.-H."/>
            <person name="Mushyakhwo K."/>
            <person name="Lin C.-F."/>
            <person name="Nai Y.-S."/>
        </authorList>
    </citation>
    <scope>NUCLEOTIDE SEQUENCE</scope>
    <source>
        <strain evidence="1">NCHU-NPUST-175</strain>
    </source>
</reference>